<dbReference type="GO" id="GO:0016887">
    <property type="term" value="F:ATP hydrolysis activity"/>
    <property type="evidence" value="ECO:0007669"/>
    <property type="project" value="InterPro"/>
</dbReference>
<dbReference type="PANTHER" id="PTHR22605:SF16">
    <property type="entry name" value="E3 UBIQUITIN-PROTEIN LIGASE RNF213"/>
    <property type="match status" value="1"/>
</dbReference>
<feature type="compositionally biased region" description="Gly residues" evidence="1">
    <location>
        <begin position="363"/>
        <end position="380"/>
    </location>
</feature>
<feature type="compositionally biased region" description="Basic and acidic residues" evidence="1">
    <location>
        <begin position="177"/>
        <end position="220"/>
    </location>
</feature>
<dbReference type="Proteomes" id="UP001174909">
    <property type="component" value="Unassembled WGS sequence"/>
</dbReference>
<reference evidence="2" key="1">
    <citation type="submission" date="2023-03" db="EMBL/GenBank/DDBJ databases">
        <authorList>
            <person name="Steffen K."/>
            <person name="Cardenas P."/>
        </authorList>
    </citation>
    <scope>NUCLEOTIDE SEQUENCE</scope>
</reference>
<evidence type="ECO:0000313" key="2">
    <source>
        <dbReference type="EMBL" id="CAI8046425.1"/>
    </source>
</evidence>
<feature type="compositionally biased region" description="Basic and acidic residues" evidence="1">
    <location>
        <begin position="160"/>
        <end position="170"/>
    </location>
</feature>
<feature type="compositionally biased region" description="Basic and acidic residues" evidence="1">
    <location>
        <begin position="306"/>
        <end position="315"/>
    </location>
</feature>
<dbReference type="AlphaFoldDB" id="A0AA35TDP2"/>
<feature type="compositionally biased region" description="Low complexity" evidence="1">
    <location>
        <begin position="50"/>
        <end position="60"/>
    </location>
</feature>
<feature type="compositionally biased region" description="Gly residues" evidence="1">
    <location>
        <begin position="343"/>
        <end position="356"/>
    </location>
</feature>
<organism evidence="2 3">
    <name type="scientific">Geodia barretti</name>
    <name type="common">Barrett's horny sponge</name>
    <dbReference type="NCBI Taxonomy" id="519541"/>
    <lineage>
        <taxon>Eukaryota</taxon>
        <taxon>Metazoa</taxon>
        <taxon>Porifera</taxon>
        <taxon>Demospongiae</taxon>
        <taxon>Heteroscleromorpha</taxon>
        <taxon>Tetractinellida</taxon>
        <taxon>Astrophorina</taxon>
        <taxon>Geodiidae</taxon>
        <taxon>Geodia</taxon>
    </lineage>
</organism>
<sequence length="1143" mass="125467">MAERSGDEEGWKCPNCSLKLPTGRLAGMQYCPGCETDVRVRTPRAPLQPSGSGALASSSDSPRRAGTEGDPAGDVGNTQSPGDAAVPSAAAAPRTSPALPPGQETTASGGLDGSNPPHKDSAAPNLVYSAKKKANENESPIEETGAGNGNEEFFDASDVTGREPRQEEGGKMTTRHQMAEIARHKKEEERRVELQQRQEAKVKTEQQKAEDRRKEQEQRQRLQNRQLSPTVNDPLQSPENEGKDDNTGGGAPSGEGIGRGRGAHGKGSETTGGGAPGGEGVGRGRGAHGKGSETTGGGAPGGEGVGRGREAHGKASETTGGSVHEGESGTNKGVRGRGRGKGGDSVGRGKGRGGAGRGEDGEGVGQGAGRGSGGYSGGDDGASERTRAYKRGLLPDTSQLKRRRITRKHNREEQDDQQQKSLQDFSSPGLVKSLVVKHYSSSSDDDLETQAYRKPEEAEGLFPGTKNKPSPGNKDKSSSAQTESASAIKKERIESPKYDYKKHPQKMTDTLTGLNAKKSVAVTFHCILPKPLWEWDKHSCMYMRFECFALGKWNTDVGEFKEYRQLGDGTCEMVCTLNIRANLLSSTWGYKYVVYSPKMVSGDDCFEYLHSFAGKHSYDKDPNRCLKINGADLNRTEYHQYDFFVYPKLTSIDKGVFGRVLEGGVGILKNLFNVQSETATEDGFTPPSTEEMMAILPDFKLDEFVRQVKHIFKQHSEPVVQHSHNPCTTVAVDITDEFRGWLEEVTKHLQNVVNPLCRFISSVCLACCALDCFIIKLKREEFVHPLLQMLRVIPNLENKIIPNYTYLLGVTSYRLRVSQALLHLCKAAMRFNAYWDWLYVVPLCHFLSGSCEPFGNPTDISREFGARADDFDYKDLRRKVTTGFVSSLYTPLEPYFAADPLLLCDFVYLCPEGDLTVLFGKVPAHMSLTRMEDICISTANGAQQLLKLLLSELHKTDNQVDVIKLSITLLLYAICKMEILVGQKKLHEAEIDKAFTTCGKALQEWVKRRGVIGEGGSSFGYKRESQMKMLYGSVELKVPKSNKIGLVYLLEEDGEEQVHPTISSIFMEAATEAIQNMSDYGTLPNFGESERIGKLYGNIFLKKYPHLSSEKFSVQLDDLLSWPYWPNFIKIYSGSSKAKDGLP</sequence>
<dbReference type="InterPro" id="IPR031248">
    <property type="entry name" value="RNF213"/>
</dbReference>
<keyword evidence="3" id="KW-1185">Reference proteome</keyword>
<feature type="compositionally biased region" description="Gly residues" evidence="1">
    <location>
        <begin position="247"/>
        <end position="260"/>
    </location>
</feature>
<feature type="region of interest" description="Disordered" evidence="1">
    <location>
        <begin position="42"/>
        <end position="495"/>
    </location>
</feature>
<comment type="caution">
    <text evidence="2">The sequence shown here is derived from an EMBL/GenBank/DDBJ whole genome shotgun (WGS) entry which is preliminary data.</text>
</comment>
<feature type="compositionally biased region" description="Basic residues" evidence="1">
    <location>
        <begin position="400"/>
        <end position="409"/>
    </location>
</feature>
<name>A0AA35TDP2_GEOBA</name>
<proteinExistence type="predicted"/>
<accession>A0AA35TDP2</accession>
<dbReference type="EMBL" id="CASHTH010003564">
    <property type="protein sequence ID" value="CAI8046425.1"/>
    <property type="molecule type" value="Genomic_DNA"/>
</dbReference>
<dbReference type="GO" id="GO:0004842">
    <property type="term" value="F:ubiquitin-protein transferase activity"/>
    <property type="evidence" value="ECO:0007669"/>
    <property type="project" value="InterPro"/>
</dbReference>
<feature type="compositionally biased region" description="Gly residues" evidence="1">
    <location>
        <begin position="294"/>
        <end position="305"/>
    </location>
</feature>
<evidence type="ECO:0000313" key="3">
    <source>
        <dbReference type="Proteomes" id="UP001174909"/>
    </source>
</evidence>
<dbReference type="PANTHER" id="PTHR22605">
    <property type="entry name" value="RZ-TYPE DOMAIN-CONTAINING PROTEIN"/>
    <property type="match status" value="1"/>
</dbReference>
<evidence type="ECO:0000256" key="1">
    <source>
        <dbReference type="SAM" id="MobiDB-lite"/>
    </source>
</evidence>
<protein>
    <submittedName>
        <fullName evidence="2">Uncharacterized protein</fullName>
    </submittedName>
</protein>
<feature type="compositionally biased region" description="Polar residues" evidence="1">
    <location>
        <begin position="227"/>
        <end position="239"/>
    </location>
</feature>
<feature type="compositionally biased region" description="Gly residues" evidence="1">
    <location>
        <begin position="270"/>
        <end position="284"/>
    </location>
</feature>
<feature type="compositionally biased region" description="Low complexity" evidence="1">
    <location>
        <begin position="80"/>
        <end position="97"/>
    </location>
</feature>
<gene>
    <name evidence="2" type="ORF">GBAR_LOCUS25682</name>
</gene>